<keyword evidence="1" id="KW-0472">Membrane</keyword>
<reference evidence="4 5" key="1">
    <citation type="submission" date="2018-11" db="EMBL/GenBank/DDBJ databases">
        <authorList>
            <person name="Kleinhagauer T."/>
            <person name="Glaeser S.P."/>
            <person name="Spergser J."/>
            <person name="Ruckert C."/>
            <person name="Kaempfer P."/>
            <person name="Busse H.-J."/>
        </authorList>
    </citation>
    <scope>NUCLEOTIDE SEQUENCE [LARGE SCALE GENOMIC DNA]</scope>
    <source>
        <strain evidence="4 5">W8</strain>
    </source>
</reference>
<feature type="domain" description="Alpha/beta-hydrolase N-terminal" evidence="3">
    <location>
        <begin position="34"/>
        <end position="251"/>
    </location>
</feature>
<dbReference type="EMBL" id="CP033897">
    <property type="protein sequence ID" value="AZA11045.1"/>
    <property type="molecule type" value="Genomic_DNA"/>
</dbReference>
<keyword evidence="5" id="KW-1185">Reference proteome</keyword>
<feature type="domain" description="Alpha/beta-hydrolase catalytic" evidence="2">
    <location>
        <begin position="269"/>
        <end position="556"/>
    </location>
</feature>
<evidence type="ECO:0000259" key="3">
    <source>
        <dbReference type="Pfam" id="PF15420"/>
    </source>
</evidence>
<dbReference type="InterPro" id="IPR027788">
    <property type="entry name" value="Alpha/beta-hydrolase_N_dom"/>
</dbReference>
<evidence type="ECO:0000256" key="1">
    <source>
        <dbReference type="SAM" id="Phobius"/>
    </source>
</evidence>
<dbReference type="AlphaFoldDB" id="A0A3G6IZ25"/>
<feature type="transmembrane region" description="Helical" evidence="1">
    <location>
        <begin position="21"/>
        <end position="39"/>
    </location>
</feature>
<proteinExistence type="predicted"/>
<dbReference type="Pfam" id="PF15420">
    <property type="entry name" value="Abhydrolase_9_N"/>
    <property type="match status" value="1"/>
</dbReference>
<dbReference type="KEGG" id="cgk:CGERO_03630"/>
<evidence type="ECO:0000313" key="4">
    <source>
        <dbReference type="EMBL" id="AZA11045.1"/>
    </source>
</evidence>
<sequence length="585" mass="65271">MSERAGTKVQRFWDALHPDSVGLVLGTAFFALALTPSLLPRDAFYQSVVCGVCAATGYLLGVFARWNWNLWLRDFLLPVWNKRRWKLSDTWRRRIEVALLVIALLWLAGMVIFAVRWQREVAALTDARQLSTAEYFLVFPLGIGLWLLLLLLGRGINAATDFLIEHGPQRIDVGIRTTSAWVAVGLIILVIVNEVVPGTIVNMAEGVFSVRNQEIREDLSQPTNPERSGSPDSLNDWEGLGSFGTRFVGLGLHKKELEDLTGRPSKEPIRVYSGLDHGADNQERAQRVVKELQRTHAEDRKVVMVATTTGTGWVNPTAAQSLELLYDGDTAIAAAQYSYLPSAIQFIAGTEMVRDAGETLIRAVQDWWNELDPATRPKLLIYGESLGVVAGEGAFSGLRGLAQAADGVLWIGPPHSSDLWRNFVSRRDPGTPEADPEYAAGMVVRFAANTEEIDEFLGPQPLWQSTRVLYVQHATDPVVWWTPDVMLKEPDWLKEPAQFDRSPAMRWYPFVTFFQLSFDLPVAANVPNGHGHNYGSGVLDGLAAISNEEKFNREYVDQQRVFLDKAMEHQGPEKEIGVNQQQAQL</sequence>
<dbReference type="Proteomes" id="UP000271587">
    <property type="component" value="Chromosome"/>
</dbReference>
<dbReference type="InterPro" id="IPR027787">
    <property type="entry name" value="Alpha/beta-hydrolase_catalytic"/>
</dbReference>
<dbReference type="Pfam" id="PF10081">
    <property type="entry name" value="Abhydrolase_9"/>
    <property type="match status" value="1"/>
</dbReference>
<feature type="transmembrane region" description="Helical" evidence="1">
    <location>
        <begin position="135"/>
        <end position="152"/>
    </location>
</feature>
<evidence type="ECO:0000259" key="2">
    <source>
        <dbReference type="Pfam" id="PF10081"/>
    </source>
</evidence>
<feature type="transmembrane region" description="Helical" evidence="1">
    <location>
        <begin position="173"/>
        <end position="192"/>
    </location>
</feature>
<protein>
    <recommendedName>
        <fullName evidence="6">Alpha/beta-hydrolase family protein</fullName>
    </recommendedName>
</protein>
<keyword evidence="1" id="KW-1133">Transmembrane helix</keyword>
<feature type="transmembrane region" description="Helical" evidence="1">
    <location>
        <begin position="45"/>
        <end position="64"/>
    </location>
</feature>
<feature type="transmembrane region" description="Helical" evidence="1">
    <location>
        <begin position="95"/>
        <end position="115"/>
    </location>
</feature>
<name>A0A3G6IZ25_9CORY</name>
<organism evidence="4 5">
    <name type="scientific">Corynebacterium gerontici</name>
    <dbReference type="NCBI Taxonomy" id="2079234"/>
    <lineage>
        <taxon>Bacteria</taxon>
        <taxon>Bacillati</taxon>
        <taxon>Actinomycetota</taxon>
        <taxon>Actinomycetes</taxon>
        <taxon>Mycobacteriales</taxon>
        <taxon>Corynebacteriaceae</taxon>
        <taxon>Corynebacterium</taxon>
    </lineage>
</organism>
<accession>A0A3G6IZ25</accession>
<keyword evidence="1" id="KW-0812">Transmembrane</keyword>
<evidence type="ECO:0000313" key="5">
    <source>
        <dbReference type="Proteomes" id="UP000271587"/>
    </source>
</evidence>
<gene>
    <name evidence="4" type="ORF">CGERO_03630</name>
</gene>
<evidence type="ECO:0008006" key="6">
    <source>
        <dbReference type="Google" id="ProtNLM"/>
    </source>
</evidence>